<gene>
    <name evidence="2" type="ORF">ES332_D08G000100v1</name>
</gene>
<name>A0A5D2JNV7_GOSTO</name>
<feature type="transmembrane region" description="Helical" evidence="1">
    <location>
        <begin position="78"/>
        <end position="100"/>
    </location>
</feature>
<evidence type="ECO:0000313" key="3">
    <source>
        <dbReference type="Proteomes" id="UP000322667"/>
    </source>
</evidence>
<sequence>MDFGFSALGNIVSVRLFKSMDVGVVVLVGCFGKERSSGSARFHQPWRLFYSQLLYYSYSLLHWFLSQIDTLFPSSYCTAMFLSHYLFFSILVFLCTLPWLKFIL</sequence>
<dbReference type="Proteomes" id="UP000322667">
    <property type="component" value="Chromosome D08"/>
</dbReference>
<organism evidence="2 3">
    <name type="scientific">Gossypium tomentosum</name>
    <name type="common">Hawaiian cotton</name>
    <name type="synonym">Gossypium sandvicense</name>
    <dbReference type="NCBI Taxonomy" id="34277"/>
    <lineage>
        <taxon>Eukaryota</taxon>
        <taxon>Viridiplantae</taxon>
        <taxon>Streptophyta</taxon>
        <taxon>Embryophyta</taxon>
        <taxon>Tracheophyta</taxon>
        <taxon>Spermatophyta</taxon>
        <taxon>Magnoliopsida</taxon>
        <taxon>eudicotyledons</taxon>
        <taxon>Gunneridae</taxon>
        <taxon>Pentapetalae</taxon>
        <taxon>rosids</taxon>
        <taxon>malvids</taxon>
        <taxon>Malvales</taxon>
        <taxon>Malvaceae</taxon>
        <taxon>Malvoideae</taxon>
        <taxon>Gossypium</taxon>
    </lineage>
</organism>
<keyword evidence="3" id="KW-1185">Reference proteome</keyword>
<keyword evidence="1" id="KW-0812">Transmembrane</keyword>
<accession>A0A5D2JNV7</accession>
<evidence type="ECO:0000256" key="1">
    <source>
        <dbReference type="SAM" id="Phobius"/>
    </source>
</evidence>
<dbReference type="EMBL" id="CM017630">
    <property type="protein sequence ID" value="TYH56182.1"/>
    <property type="molecule type" value="Genomic_DNA"/>
</dbReference>
<protein>
    <submittedName>
        <fullName evidence="2">Uncharacterized protein</fullName>
    </submittedName>
</protein>
<evidence type="ECO:0000313" key="2">
    <source>
        <dbReference type="EMBL" id="TYH56182.1"/>
    </source>
</evidence>
<keyword evidence="1" id="KW-0472">Membrane</keyword>
<proteinExistence type="predicted"/>
<reference evidence="2 3" key="1">
    <citation type="submission" date="2019-07" db="EMBL/GenBank/DDBJ databases">
        <title>WGS assembly of Gossypium tomentosum.</title>
        <authorList>
            <person name="Chen Z.J."/>
            <person name="Sreedasyam A."/>
            <person name="Ando A."/>
            <person name="Song Q."/>
            <person name="De L."/>
            <person name="Hulse-Kemp A."/>
            <person name="Ding M."/>
            <person name="Ye W."/>
            <person name="Kirkbride R."/>
            <person name="Jenkins J."/>
            <person name="Plott C."/>
            <person name="Lovell J."/>
            <person name="Lin Y.-M."/>
            <person name="Vaughn R."/>
            <person name="Liu B."/>
            <person name="Li W."/>
            <person name="Simpson S."/>
            <person name="Scheffler B."/>
            <person name="Saski C."/>
            <person name="Grover C."/>
            <person name="Hu G."/>
            <person name="Conover J."/>
            <person name="Carlson J."/>
            <person name="Shu S."/>
            <person name="Boston L."/>
            <person name="Williams M."/>
            <person name="Peterson D."/>
            <person name="Mcgee K."/>
            <person name="Jones D."/>
            <person name="Wendel J."/>
            <person name="Stelly D."/>
            <person name="Grimwood J."/>
            <person name="Schmutz J."/>
        </authorList>
    </citation>
    <scope>NUCLEOTIDE SEQUENCE [LARGE SCALE GENOMIC DNA]</scope>
    <source>
        <strain evidence="2">7179.01</strain>
    </source>
</reference>
<dbReference type="AlphaFoldDB" id="A0A5D2JNV7"/>
<keyword evidence="1" id="KW-1133">Transmembrane helix</keyword>